<dbReference type="EMBL" id="CP104213">
    <property type="protein sequence ID" value="UWX63916.1"/>
    <property type="molecule type" value="Genomic_DNA"/>
</dbReference>
<evidence type="ECO:0000313" key="3">
    <source>
        <dbReference type="Proteomes" id="UP001060261"/>
    </source>
</evidence>
<feature type="compositionally biased region" description="Basic and acidic residues" evidence="1">
    <location>
        <begin position="14"/>
        <end position="23"/>
    </location>
</feature>
<gene>
    <name evidence="2" type="ORF">N0D28_14525</name>
</gene>
<organism evidence="2 3">
    <name type="scientific">Deinococcus rubellus</name>
    <dbReference type="NCBI Taxonomy" id="1889240"/>
    <lineage>
        <taxon>Bacteria</taxon>
        <taxon>Thermotogati</taxon>
        <taxon>Deinococcota</taxon>
        <taxon>Deinococci</taxon>
        <taxon>Deinococcales</taxon>
        <taxon>Deinococcaceae</taxon>
        <taxon>Deinococcus</taxon>
    </lineage>
</organism>
<reference evidence="2" key="1">
    <citation type="submission" date="2022-09" db="EMBL/GenBank/DDBJ databases">
        <title>genome sequence of Deinococcus rubellus.</title>
        <authorList>
            <person name="Srinivasan S."/>
        </authorList>
    </citation>
    <scope>NUCLEOTIDE SEQUENCE</scope>
    <source>
        <strain evidence="2">Ant6</strain>
    </source>
</reference>
<accession>A0ABY5YGR9</accession>
<protein>
    <submittedName>
        <fullName evidence="2">Uncharacterized protein</fullName>
    </submittedName>
</protein>
<sequence length="75" mass="8108">MTQPGKYGDTPLGKSDEELREEGADALTNSERRRHAEMGNDEEVPVLIPIAGTSSPAVVAADSVLPDTQERREES</sequence>
<feature type="region of interest" description="Disordered" evidence="1">
    <location>
        <begin position="1"/>
        <end position="75"/>
    </location>
</feature>
<evidence type="ECO:0000256" key="1">
    <source>
        <dbReference type="SAM" id="MobiDB-lite"/>
    </source>
</evidence>
<dbReference type="RefSeq" id="WP_260560195.1">
    <property type="nucleotide sequence ID" value="NZ_BAABEC010000190.1"/>
</dbReference>
<evidence type="ECO:0000313" key="2">
    <source>
        <dbReference type="EMBL" id="UWX63916.1"/>
    </source>
</evidence>
<keyword evidence="3" id="KW-1185">Reference proteome</keyword>
<dbReference type="Proteomes" id="UP001060261">
    <property type="component" value="Chromosome"/>
</dbReference>
<name>A0ABY5YGR9_9DEIO</name>
<proteinExistence type="predicted"/>